<gene>
    <name evidence="4" type="ORF">SAMN05660443_0993</name>
</gene>
<evidence type="ECO:0000256" key="2">
    <source>
        <dbReference type="PIRNR" id="PIRNR006276"/>
    </source>
</evidence>
<dbReference type="RefSeq" id="WP_091960114.1">
    <property type="nucleotide sequence ID" value="NZ_FOLH01000002.1"/>
</dbReference>
<evidence type="ECO:0000313" key="5">
    <source>
        <dbReference type="Proteomes" id="UP000199058"/>
    </source>
</evidence>
<dbReference type="GO" id="GO:0005737">
    <property type="term" value="C:cytoplasm"/>
    <property type="evidence" value="ECO:0007669"/>
    <property type="project" value="UniProtKB-SubCell"/>
</dbReference>
<dbReference type="OrthoDB" id="9792500at2"/>
<dbReference type="AlphaFoldDB" id="A0A1I1FG10"/>
<sequence length="147" mass="16267">MAEYKTLLFATDFSEGASSAVDQALSLAQLTGARLHLYHVITELADKRRRFIPADVIDTFITEITRHAQEDMQAFHDRHFAKASFPVTTEVEVGTGYEDILAEADKIKADLIILGTHGRTGIEKVLVGSTAERVVRNSKVPVLTVRD</sequence>
<proteinExistence type="inferred from homology"/>
<dbReference type="Pfam" id="PF00582">
    <property type="entry name" value="Usp"/>
    <property type="match status" value="1"/>
</dbReference>
<name>A0A1I1FG10_9GAMM</name>
<keyword evidence="5" id="KW-1185">Reference proteome</keyword>
<dbReference type="InterPro" id="IPR006015">
    <property type="entry name" value="Universal_stress_UspA"/>
</dbReference>
<dbReference type="EMBL" id="FOLH01000002">
    <property type="protein sequence ID" value="SFB98347.1"/>
    <property type="molecule type" value="Genomic_DNA"/>
</dbReference>
<dbReference type="Gene3D" id="3.40.50.620">
    <property type="entry name" value="HUPs"/>
    <property type="match status" value="1"/>
</dbReference>
<dbReference type="PIRSF" id="PIRSF006276">
    <property type="entry name" value="UspA"/>
    <property type="match status" value="1"/>
</dbReference>
<keyword evidence="2" id="KW-0963">Cytoplasm</keyword>
<dbReference type="SUPFAM" id="SSF52402">
    <property type="entry name" value="Adenine nucleotide alpha hydrolases-like"/>
    <property type="match status" value="1"/>
</dbReference>
<accession>A0A1I1FG10</accession>
<reference evidence="4 5" key="1">
    <citation type="submission" date="2016-10" db="EMBL/GenBank/DDBJ databases">
        <authorList>
            <person name="de Groot N.N."/>
        </authorList>
    </citation>
    <scope>NUCLEOTIDE SEQUENCE [LARGE SCALE GENOMIC DNA]</scope>
    <source>
        <strain evidence="4 5">DSM 18438</strain>
    </source>
</reference>
<dbReference type="PANTHER" id="PTHR46268">
    <property type="entry name" value="STRESS RESPONSE PROTEIN NHAX"/>
    <property type="match status" value="1"/>
</dbReference>
<protein>
    <recommendedName>
        <fullName evidence="2">Universal stress protein</fullName>
    </recommendedName>
</protein>
<dbReference type="InterPro" id="IPR014729">
    <property type="entry name" value="Rossmann-like_a/b/a_fold"/>
</dbReference>
<dbReference type="InterPro" id="IPR006016">
    <property type="entry name" value="UspA"/>
</dbReference>
<comment type="similarity">
    <text evidence="1 2">Belongs to the universal stress protein A family.</text>
</comment>
<evidence type="ECO:0000259" key="3">
    <source>
        <dbReference type="Pfam" id="PF00582"/>
    </source>
</evidence>
<dbReference type="CDD" id="cd00293">
    <property type="entry name" value="USP-like"/>
    <property type="match status" value="1"/>
</dbReference>
<dbReference type="PRINTS" id="PR01438">
    <property type="entry name" value="UNVRSLSTRESS"/>
</dbReference>
<dbReference type="Proteomes" id="UP000199058">
    <property type="component" value="Unassembled WGS sequence"/>
</dbReference>
<dbReference type="STRING" id="1122252.SAMN05660443_0993"/>
<evidence type="ECO:0000313" key="4">
    <source>
        <dbReference type="EMBL" id="SFB98347.1"/>
    </source>
</evidence>
<evidence type="ECO:0000256" key="1">
    <source>
        <dbReference type="ARBA" id="ARBA00008791"/>
    </source>
</evidence>
<dbReference type="PANTHER" id="PTHR46268:SF22">
    <property type="entry name" value="SENSOR PROTEIN KDPD-RELATED"/>
    <property type="match status" value="1"/>
</dbReference>
<feature type="domain" description="UspA" evidence="3">
    <location>
        <begin position="4"/>
        <end position="146"/>
    </location>
</feature>
<comment type="subcellular location">
    <subcellularLocation>
        <location evidence="2">Cytoplasm</location>
    </subcellularLocation>
</comment>
<organism evidence="4 5">
    <name type="scientific">Marinospirillum celere</name>
    <dbReference type="NCBI Taxonomy" id="1122252"/>
    <lineage>
        <taxon>Bacteria</taxon>
        <taxon>Pseudomonadati</taxon>
        <taxon>Pseudomonadota</taxon>
        <taxon>Gammaproteobacteria</taxon>
        <taxon>Oceanospirillales</taxon>
        <taxon>Oceanospirillaceae</taxon>
        <taxon>Marinospirillum</taxon>
    </lineage>
</organism>